<dbReference type="Pfam" id="PF02653">
    <property type="entry name" value="BPD_transp_2"/>
    <property type="match status" value="1"/>
</dbReference>
<keyword evidence="3" id="KW-1003">Cell membrane</keyword>
<feature type="transmembrane region" description="Helical" evidence="9">
    <location>
        <begin position="281"/>
        <end position="300"/>
    </location>
</feature>
<organism evidence="10 11">
    <name type="scientific">Halalkalibacter kiskunsagensis</name>
    <dbReference type="NCBI Taxonomy" id="1548599"/>
    <lineage>
        <taxon>Bacteria</taxon>
        <taxon>Bacillati</taxon>
        <taxon>Bacillota</taxon>
        <taxon>Bacilli</taxon>
        <taxon>Bacillales</taxon>
        <taxon>Bacillaceae</taxon>
        <taxon>Halalkalibacter</taxon>
    </lineage>
</organism>
<gene>
    <name evidence="10" type="ORF">ACFFHM_10760</name>
</gene>
<dbReference type="InterPro" id="IPR001851">
    <property type="entry name" value="ABC_transp_permease"/>
</dbReference>
<keyword evidence="4" id="KW-0997">Cell inner membrane</keyword>
<evidence type="ECO:0000256" key="2">
    <source>
        <dbReference type="ARBA" id="ARBA00022448"/>
    </source>
</evidence>
<evidence type="ECO:0000256" key="5">
    <source>
        <dbReference type="ARBA" id="ARBA00022692"/>
    </source>
</evidence>
<evidence type="ECO:0000256" key="4">
    <source>
        <dbReference type="ARBA" id="ARBA00022519"/>
    </source>
</evidence>
<feature type="transmembrane region" description="Helical" evidence="9">
    <location>
        <begin position="30"/>
        <end position="49"/>
    </location>
</feature>
<evidence type="ECO:0000256" key="8">
    <source>
        <dbReference type="ARBA" id="ARBA00039381"/>
    </source>
</evidence>
<feature type="transmembrane region" description="Helical" evidence="9">
    <location>
        <begin position="135"/>
        <end position="153"/>
    </location>
</feature>
<feature type="transmembrane region" description="Helical" evidence="9">
    <location>
        <begin position="82"/>
        <end position="99"/>
    </location>
</feature>
<feature type="transmembrane region" description="Helical" evidence="9">
    <location>
        <begin position="105"/>
        <end position="128"/>
    </location>
</feature>
<dbReference type="CDD" id="cd06579">
    <property type="entry name" value="TM_PBP1_transp_AraH_like"/>
    <property type="match status" value="1"/>
</dbReference>
<accession>A0ABV6KCC2</accession>
<keyword evidence="5 9" id="KW-0812">Transmembrane</keyword>
<keyword evidence="6 9" id="KW-1133">Transmembrane helix</keyword>
<keyword evidence="2" id="KW-0813">Transport</keyword>
<evidence type="ECO:0000256" key="1">
    <source>
        <dbReference type="ARBA" id="ARBA00004651"/>
    </source>
</evidence>
<feature type="transmembrane region" description="Helical" evidence="9">
    <location>
        <begin position="227"/>
        <end position="246"/>
    </location>
</feature>
<protein>
    <recommendedName>
        <fullName evidence="8">Autoinducer 2 import system permease protein LsrD</fullName>
    </recommendedName>
</protein>
<dbReference type="PANTHER" id="PTHR32196">
    <property type="entry name" value="ABC TRANSPORTER PERMEASE PROTEIN YPHD-RELATED-RELATED"/>
    <property type="match status" value="1"/>
</dbReference>
<evidence type="ECO:0000313" key="11">
    <source>
        <dbReference type="Proteomes" id="UP001589838"/>
    </source>
</evidence>
<keyword evidence="7 9" id="KW-0472">Membrane</keyword>
<evidence type="ECO:0000256" key="6">
    <source>
        <dbReference type="ARBA" id="ARBA00022989"/>
    </source>
</evidence>
<feature type="transmembrane region" description="Helical" evidence="9">
    <location>
        <begin position="55"/>
        <end position="75"/>
    </location>
</feature>
<comment type="caution">
    <text evidence="10">The sequence shown here is derived from an EMBL/GenBank/DDBJ whole genome shotgun (WGS) entry which is preliminary data.</text>
</comment>
<comment type="subcellular location">
    <subcellularLocation>
        <location evidence="1">Cell membrane</location>
        <topology evidence="1">Multi-pass membrane protein</topology>
    </subcellularLocation>
</comment>
<evidence type="ECO:0000256" key="9">
    <source>
        <dbReference type="SAM" id="Phobius"/>
    </source>
</evidence>
<name>A0ABV6KCC2_9BACI</name>
<dbReference type="PANTHER" id="PTHR32196:SF71">
    <property type="entry name" value="AUTOINDUCER 2 IMPORT SYSTEM PERMEASE PROTEIN LSRD"/>
    <property type="match status" value="1"/>
</dbReference>
<dbReference type="EMBL" id="JBHLUX010000027">
    <property type="protein sequence ID" value="MFC0470962.1"/>
    <property type="molecule type" value="Genomic_DNA"/>
</dbReference>
<dbReference type="Proteomes" id="UP001589838">
    <property type="component" value="Unassembled WGS sequence"/>
</dbReference>
<keyword evidence="11" id="KW-1185">Reference proteome</keyword>
<evidence type="ECO:0000313" key="10">
    <source>
        <dbReference type="EMBL" id="MFC0470962.1"/>
    </source>
</evidence>
<feature type="transmembrane region" description="Helical" evidence="9">
    <location>
        <begin position="173"/>
        <end position="196"/>
    </location>
</feature>
<evidence type="ECO:0000256" key="3">
    <source>
        <dbReference type="ARBA" id="ARBA00022475"/>
    </source>
</evidence>
<feature type="transmembrane region" description="Helical" evidence="9">
    <location>
        <begin position="306"/>
        <end position="325"/>
    </location>
</feature>
<proteinExistence type="predicted"/>
<dbReference type="RefSeq" id="WP_335960855.1">
    <property type="nucleotide sequence ID" value="NZ_JAXBLX010000012.1"/>
</dbReference>
<reference evidence="10 11" key="1">
    <citation type="submission" date="2024-09" db="EMBL/GenBank/DDBJ databases">
        <authorList>
            <person name="Sun Q."/>
            <person name="Mori K."/>
        </authorList>
    </citation>
    <scope>NUCLEOTIDE SEQUENCE [LARGE SCALE GENOMIC DNA]</scope>
    <source>
        <strain evidence="10 11">NCAIM B.02610</strain>
    </source>
</reference>
<evidence type="ECO:0000256" key="7">
    <source>
        <dbReference type="ARBA" id="ARBA00023136"/>
    </source>
</evidence>
<sequence length="333" mass="34923">MDINSNLNTLGRLRSSNLFKVAFGFRETSLIIIILLVSSSLSIFSPYFLTNSNLSSMGIALVADGIIAIGMTVALVSGNFDLSVGSIMGLASVVAGTLFLAGYDIWVACTIAIIAGLTCGLINGFFVGKVGLNPFITTLAMMGIARGVAYIFTEGSPVSLRGVPEVFRFIGTGSVAGIPFIILLLIGVTLVVDYLMRRSEPFRKVYYIGSNEKAAILSGINVTKVKMGVFLLTALLASIAGIIALARFGVATPTTGEMAELRAIAAAVIGGTSLKGGEGSIFGAVLGVLLLAVINNGLVLLSVSVYWQQFVTFLILLVAVTIDHLSHRKTKTT</sequence>